<accession>A0A2H0WT49</accession>
<gene>
    <name evidence="3" type="ORF">COT62_01765</name>
</gene>
<evidence type="ECO:0000256" key="2">
    <source>
        <dbReference type="SAM" id="Phobius"/>
    </source>
</evidence>
<dbReference type="EMBL" id="PEZG01000039">
    <property type="protein sequence ID" value="PIS15797.1"/>
    <property type="molecule type" value="Genomic_DNA"/>
</dbReference>
<organism evidence="3 4">
    <name type="scientific">Candidatus Roizmanbacteria bacterium CG09_land_8_20_14_0_10_41_9</name>
    <dbReference type="NCBI Taxonomy" id="1974850"/>
    <lineage>
        <taxon>Bacteria</taxon>
        <taxon>Candidatus Roizmaniibacteriota</taxon>
    </lineage>
</organism>
<dbReference type="AlphaFoldDB" id="A0A2H0WT49"/>
<protein>
    <submittedName>
        <fullName evidence="3">Uncharacterized protein</fullName>
    </submittedName>
</protein>
<feature type="coiled-coil region" evidence="1">
    <location>
        <begin position="294"/>
        <end position="325"/>
    </location>
</feature>
<keyword evidence="1" id="KW-0175">Coiled coil</keyword>
<dbReference type="Proteomes" id="UP000231198">
    <property type="component" value="Unassembled WGS sequence"/>
</dbReference>
<keyword evidence="2" id="KW-0812">Transmembrane</keyword>
<sequence length="325" mass="36454">MKRIILLTFVMGLVFYGAQKSFAQQPFDITAFPARQEIALSPGETKSVPVAFYNRALNSTLGSLGVVDFIVKGNQNSPIFIEKEAVSTRYSAASWIELPFTQVSLPAQDRTIIYLSVTAPKDALPGGHYASVYFETNPVGQPEGQRVTAVSQRINSLLYIKIPGDIKELAGITQFLSKKFREYGPIDVDTHIVNNGHIHIQPKGKIVLKNMFGMSIQEQALDEKNIFPDAISIFTNSLGQKWMFGQYTVVLNATYGEHNKALSASRTVFVFPWKVTLVVLLAAIILFLIGKSMYEKTLLKEAHLEEELEKEHEEIEKLKRELKKE</sequence>
<reference evidence="4" key="1">
    <citation type="submission" date="2017-09" db="EMBL/GenBank/DDBJ databases">
        <title>Depth-based differentiation of microbial function through sediment-hosted aquifers and enrichment of novel symbionts in the deep terrestrial subsurface.</title>
        <authorList>
            <person name="Probst A.J."/>
            <person name="Ladd B."/>
            <person name="Jarett J.K."/>
            <person name="Geller-Mcgrath D.E."/>
            <person name="Sieber C.M.K."/>
            <person name="Emerson J.B."/>
            <person name="Anantharaman K."/>
            <person name="Thomas B.C."/>
            <person name="Malmstrom R."/>
            <person name="Stieglmeier M."/>
            <person name="Klingl A."/>
            <person name="Woyke T."/>
            <person name="Ryan C.M."/>
            <person name="Banfield J.F."/>
        </authorList>
    </citation>
    <scope>NUCLEOTIDE SEQUENCE [LARGE SCALE GENOMIC DNA]</scope>
</reference>
<feature type="transmembrane region" description="Helical" evidence="2">
    <location>
        <begin position="271"/>
        <end position="290"/>
    </location>
</feature>
<evidence type="ECO:0000313" key="3">
    <source>
        <dbReference type="EMBL" id="PIS15797.1"/>
    </source>
</evidence>
<name>A0A2H0WT49_9BACT</name>
<evidence type="ECO:0000313" key="4">
    <source>
        <dbReference type="Proteomes" id="UP000231198"/>
    </source>
</evidence>
<keyword evidence="2" id="KW-1133">Transmembrane helix</keyword>
<evidence type="ECO:0000256" key="1">
    <source>
        <dbReference type="SAM" id="Coils"/>
    </source>
</evidence>
<keyword evidence="2" id="KW-0472">Membrane</keyword>
<proteinExistence type="predicted"/>
<comment type="caution">
    <text evidence="3">The sequence shown here is derived from an EMBL/GenBank/DDBJ whole genome shotgun (WGS) entry which is preliminary data.</text>
</comment>